<dbReference type="RefSeq" id="XP_026598060.1">
    <property type="nucleotide sequence ID" value="XM_026753425.1"/>
</dbReference>
<dbReference type="AlphaFoldDB" id="A0A3D8Q7V6"/>
<organism evidence="1 2">
    <name type="scientific">Aspergillus mulundensis</name>
    <dbReference type="NCBI Taxonomy" id="1810919"/>
    <lineage>
        <taxon>Eukaryota</taxon>
        <taxon>Fungi</taxon>
        <taxon>Dikarya</taxon>
        <taxon>Ascomycota</taxon>
        <taxon>Pezizomycotina</taxon>
        <taxon>Eurotiomycetes</taxon>
        <taxon>Eurotiomycetidae</taxon>
        <taxon>Eurotiales</taxon>
        <taxon>Aspergillaceae</taxon>
        <taxon>Aspergillus</taxon>
        <taxon>Aspergillus subgen. Nidulantes</taxon>
    </lineage>
</organism>
<proteinExistence type="predicted"/>
<evidence type="ECO:0000313" key="1">
    <source>
        <dbReference type="EMBL" id="RDW57891.1"/>
    </source>
</evidence>
<sequence>MDSSPVTCLGIGLPSCLRDLPVSTPTSADSEDVAASKGQRVREAICTLGEKSQTPQVEVEEACYLAAGLSDVVILLERPKPRHNYIQRCPSLKAVDELVKLATNGTRSINNTSVIDAFLLKPVPEQARPTDSECFTTVEQILTIKQPRVLICCWSGECQNDTLALLRSRGVGSVAMRSVARLNGNEMIVYHSFHPATAVCWNKCQPALRALLAYHFAAAFLELRHPQEPPEWALKLSKSAAGTNWNERLSLKAADASFRSLLVIILGDEKVDSVWPQTESTPSHVWSEIPSTLVRDLPTTSHQPGALAVAEATLLWREYFSDKPEFQQVLSELLKLGNRQNGFY</sequence>
<dbReference type="GeneID" id="38121779"/>
<dbReference type="EMBL" id="PVWQ01000026">
    <property type="protein sequence ID" value="RDW57891.1"/>
    <property type="molecule type" value="Genomic_DNA"/>
</dbReference>
<accession>A0A3D8Q7V6</accession>
<evidence type="ECO:0000313" key="2">
    <source>
        <dbReference type="Proteomes" id="UP000256690"/>
    </source>
</evidence>
<keyword evidence="2" id="KW-1185">Reference proteome</keyword>
<reference evidence="1 2" key="1">
    <citation type="journal article" date="2018" name="IMA Fungus">
        <title>IMA Genome-F 9: Draft genome sequence of Annulohypoxylon stygium, Aspergillus mulundensis, Berkeleyomyces basicola (syn. Thielaviopsis basicola), Ceratocystis smalleyi, two Cercospora beticola strains, Coleophoma cylindrospora, Fusarium fracticaudum, Phialophora cf. hyalina, and Morchella septimelata.</title>
        <authorList>
            <person name="Wingfield B.D."/>
            <person name="Bills G.F."/>
            <person name="Dong Y."/>
            <person name="Huang W."/>
            <person name="Nel W.J."/>
            <person name="Swalarsk-Parry B.S."/>
            <person name="Vaghefi N."/>
            <person name="Wilken P.M."/>
            <person name="An Z."/>
            <person name="de Beer Z.W."/>
            <person name="De Vos L."/>
            <person name="Chen L."/>
            <person name="Duong T.A."/>
            <person name="Gao Y."/>
            <person name="Hammerbacher A."/>
            <person name="Kikkert J.R."/>
            <person name="Li Y."/>
            <person name="Li H."/>
            <person name="Li K."/>
            <person name="Li Q."/>
            <person name="Liu X."/>
            <person name="Ma X."/>
            <person name="Naidoo K."/>
            <person name="Pethybridge S.J."/>
            <person name="Sun J."/>
            <person name="Steenkamp E.T."/>
            <person name="van der Nest M.A."/>
            <person name="van Wyk S."/>
            <person name="Wingfield M.J."/>
            <person name="Xiong C."/>
            <person name="Yue Q."/>
            <person name="Zhang X."/>
        </authorList>
    </citation>
    <scope>NUCLEOTIDE SEQUENCE [LARGE SCALE GENOMIC DNA]</scope>
    <source>
        <strain evidence="1 2">DSM 5745</strain>
    </source>
</reference>
<dbReference type="OrthoDB" id="4466753at2759"/>
<gene>
    <name evidence="1" type="ORF">DSM5745_11409</name>
</gene>
<comment type="caution">
    <text evidence="1">The sequence shown here is derived from an EMBL/GenBank/DDBJ whole genome shotgun (WGS) entry which is preliminary data.</text>
</comment>
<name>A0A3D8Q7V6_9EURO</name>
<dbReference type="Proteomes" id="UP000256690">
    <property type="component" value="Unassembled WGS sequence"/>
</dbReference>
<protein>
    <submittedName>
        <fullName evidence="1">Uncharacterized protein</fullName>
    </submittedName>
</protein>